<dbReference type="Proteomes" id="UP001732700">
    <property type="component" value="Chromosome 4A"/>
</dbReference>
<evidence type="ECO:0000313" key="1">
    <source>
        <dbReference type="EnsemblPlants" id="AVESA.00010b.r2.4AG0621220.1.CDS"/>
    </source>
</evidence>
<reference evidence="1" key="1">
    <citation type="submission" date="2021-05" db="EMBL/GenBank/DDBJ databases">
        <authorList>
            <person name="Scholz U."/>
            <person name="Mascher M."/>
            <person name="Fiebig A."/>
        </authorList>
    </citation>
    <scope>NUCLEOTIDE SEQUENCE [LARGE SCALE GENOMIC DNA]</scope>
</reference>
<organism evidence="1 2">
    <name type="scientific">Avena sativa</name>
    <name type="common">Oat</name>
    <dbReference type="NCBI Taxonomy" id="4498"/>
    <lineage>
        <taxon>Eukaryota</taxon>
        <taxon>Viridiplantae</taxon>
        <taxon>Streptophyta</taxon>
        <taxon>Embryophyta</taxon>
        <taxon>Tracheophyta</taxon>
        <taxon>Spermatophyta</taxon>
        <taxon>Magnoliopsida</taxon>
        <taxon>Liliopsida</taxon>
        <taxon>Poales</taxon>
        <taxon>Poaceae</taxon>
        <taxon>BOP clade</taxon>
        <taxon>Pooideae</taxon>
        <taxon>Poodae</taxon>
        <taxon>Poeae</taxon>
        <taxon>Poeae Chloroplast Group 1 (Aveneae type)</taxon>
        <taxon>Aveninae</taxon>
        <taxon>Avena</taxon>
    </lineage>
</organism>
<accession>A0ACD5WDA1</accession>
<keyword evidence="2" id="KW-1185">Reference proteome</keyword>
<proteinExistence type="predicted"/>
<protein>
    <submittedName>
        <fullName evidence="1">Uncharacterized protein</fullName>
    </submittedName>
</protein>
<evidence type="ECO:0000313" key="2">
    <source>
        <dbReference type="Proteomes" id="UP001732700"/>
    </source>
</evidence>
<dbReference type="EnsemblPlants" id="AVESA.00010b.r2.4AG0621220.1">
    <property type="protein sequence ID" value="AVESA.00010b.r2.4AG0621220.1.CDS"/>
    <property type="gene ID" value="AVESA.00010b.r2.4AG0621220"/>
</dbReference>
<sequence>MEAALVSAAAGALKPVLGKLATLLGHGYKCFRQVRKEIGFLTRELTAMEAFLLKKSMEEEDLDIQDKIWMKEVRELSYDIEDSLDDFMLNADDKSAKPDGFMKKIKNLLDKTKDRRQISKAIDDLKKQVIEASERRRRYTTGESISKVNNVSIDPRALAIFEDVSNLVGIDGPKNELIQLFAQETICESQQRQRKMISIVGFGGLGKTTLASQVYKELKEQYDCHAFVSVSRNPDMVKVLETILNQVSSGCCSSIEDIPQLITQISNFLVHKRYFIVVDDIWNVEIWDIIKFAFPLNEYDCRIITTTRMNNVAQSCRSSFNGHIYEMEPLSMVHSRQLFQRRIFNSEECPSHLEEVSGQILEKCDGSPLAIIAISGLLANKAKTKDQWHQVESSIGRVLERNSTIEGMMKIISLSYFDLSHHLKTCLLYLSIFSEDYIIKKQMLIRRWIAEGFIQEKHGYTLYETGEMCFNELINRSLIQPDFEWQYFDEVTGCRVHDTILDFIVSKSIEENFVTIIGIPGINPNSQNKVRRLSLQNNGEIPVGIFLSSTRSLNIFGSPVKFPSLLEFKHLRVLCFEDCWSLEDHHLAGIGNLLHLKFLRLNQIRITKVPEEIAKLRYLETLNINCIARQNALVPATISQDGRLVHFVADRCTIPDEIEGTEAVEVLVPIYVEHRSTNFIRRLGDLTNLRKLDLRVVSYEAERELACSIRKLVKANLRSLHICLGRGPNNLIEELNLPAECSIEELSVHGCSISKVPRWMGSLVNLQKLHINLSIACQEDLEILGGLPDLRYISVTYDSSSGDQLKAAMEILIADHPNHPMLVCRERDIWFDGY</sequence>
<reference evidence="1" key="2">
    <citation type="submission" date="2025-09" db="UniProtKB">
        <authorList>
            <consortium name="EnsemblPlants"/>
        </authorList>
    </citation>
    <scope>IDENTIFICATION</scope>
</reference>
<name>A0ACD5WDA1_AVESA</name>